<dbReference type="Proteomes" id="UP000620124">
    <property type="component" value="Unassembled WGS sequence"/>
</dbReference>
<keyword evidence="2" id="KW-0547">Nucleotide-binding</keyword>
<evidence type="ECO:0000256" key="3">
    <source>
        <dbReference type="ARBA" id="ARBA00022763"/>
    </source>
</evidence>
<dbReference type="GO" id="GO:0090656">
    <property type="term" value="P:t-circle formation"/>
    <property type="evidence" value="ECO:0007669"/>
    <property type="project" value="TreeGrafter"/>
</dbReference>
<protein>
    <submittedName>
        <fullName evidence="9">RAD51b protein</fullName>
    </submittedName>
</protein>
<organism evidence="9 10">
    <name type="scientific">Mycena venus</name>
    <dbReference type="NCBI Taxonomy" id="2733690"/>
    <lineage>
        <taxon>Eukaryota</taxon>
        <taxon>Fungi</taxon>
        <taxon>Dikarya</taxon>
        <taxon>Basidiomycota</taxon>
        <taxon>Agaricomycotina</taxon>
        <taxon>Agaricomycetes</taxon>
        <taxon>Agaricomycetidae</taxon>
        <taxon>Agaricales</taxon>
        <taxon>Marasmiineae</taxon>
        <taxon>Mycenaceae</taxon>
        <taxon>Mycena</taxon>
    </lineage>
</organism>
<dbReference type="GO" id="GO:0061982">
    <property type="term" value="P:meiosis I cell cycle process"/>
    <property type="evidence" value="ECO:0007669"/>
    <property type="project" value="UniProtKB-ARBA"/>
</dbReference>
<dbReference type="CDD" id="cd19491">
    <property type="entry name" value="XRCC3"/>
    <property type="match status" value="1"/>
</dbReference>
<dbReference type="InterPro" id="IPR047348">
    <property type="entry name" value="XRCC3-like_C"/>
</dbReference>
<dbReference type="GO" id="GO:0140664">
    <property type="term" value="F:ATP-dependent DNA damage sensor activity"/>
    <property type="evidence" value="ECO:0007669"/>
    <property type="project" value="InterPro"/>
</dbReference>
<dbReference type="GO" id="GO:0071140">
    <property type="term" value="P:resolution of mitotic recombination intermediates"/>
    <property type="evidence" value="ECO:0007669"/>
    <property type="project" value="TreeGrafter"/>
</dbReference>
<feature type="region of interest" description="Disordered" evidence="7">
    <location>
        <begin position="400"/>
        <end position="461"/>
    </location>
</feature>
<evidence type="ECO:0000256" key="2">
    <source>
        <dbReference type="ARBA" id="ARBA00022741"/>
    </source>
</evidence>
<dbReference type="Pfam" id="PF08423">
    <property type="entry name" value="Rad51"/>
    <property type="match status" value="1"/>
</dbReference>
<dbReference type="PANTHER" id="PTHR46487">
    <property type="entry name" value="DNA REPAIR PROTEIN XRCC3"/>
    <property type="match status" value="1"/>
</dbReference>
<comment type="subcellular location">
    <subcellularLocation>
        <location evidence="1">Nucleus</location>
    </subcellularLocation>
</comment>
<sequence>MDSIQVPTLPYLSQAQKSVLKKGNVQTVADLLLVPQDLGRRCRISPLEAKSIFNTVCQNNSPQIRSLSDVGDDAEQVFSTGDSYLDGALGGGLRTGMVWEVFGQSAAGKTQMALQLSLFVQIPISMGGLSGSACYITISSNLPTSRLLQIMEAHPQLSPEICNLENISTIKSPTIPILIQILSKILPDLIVAKANDPKSKPVRLVVIDALAELFRSDDKTTTGTLVDRSQNIVEISTLLHSMASKYNLAVLVLNEVTDVFGRDQDETSPGGDLSYKQQSRWFGGGDSVSGESNKEASLGLVWANQVNVRIMFSRTGRRRYLEDSVNSKRRKGVDGASLSGSSNTDTEPDDGPTLIRRMSVIFSSIAPPCSFDYIVTAAGISAVPDDDILSPPERNFLPTQEEARDDEIPATAMGSQVAPLDVGSAEHDAQPETLDTTSAEDEEWENYWNTDSIPEEMYSME</sequence>
<evidence type="ECO:0000313" key="10">
    <source>
        <dbReference type="Proteomes" id="UP000620124"/>
    </source>
</evidence>
<evidence type="ECO:0000256" key="1">
    <source>
        <dbReference type="ARBA" id="ARBA00004123"/>
    </source>
</evidence>
<dbReference type="GO" id="GO:0000400">
    <property type="term" value="F:four-way junction DNA binding"/>
    <property type="evidence" value="ECO:0007669"/>
    <property type="project" value="TreeGrafter"/>
</dbReference>
<dbReference type="InterPro" id="IPR013632">
    <property type="entry name" value="Rad51_C"/>
</dbReference>
<evidence type="ECO:0000259" key="8">
    <source>
        <dbReference type="PROSITE" id="PS50162"/>
    </source>
</evidence>
<dbReference type="PROSITE" id="PS50162">
    <property type="entry name" value="RECA_2"/>
    <property type="match status" value="1"/>
</dbReference>
<dbReference type="PANTHER" id="PTHR46487:SF1">
    <property type="entry name" value="DNA REPAIR PROTEIN XRCC3"/>
    <property type="match status" value="1"/>
</dbReference>
<proteinExistence type="predicted"/>
<dbReference type="Gene3D" id="3.40.50.300">
    <property type="entry name" value="P-loop containing nucleotide triphosphate hydrolases"/>
    <property type="match status" value="1"/>
</dbReference>
<keyword evidence="10" id="KW-1185">Reference proteome</keyword>
<dbReference type="OrthoDB" id="1861185at2759"/>
<dbReference type="InterPro" id="IPR027417">
    <property type="entry name" value="P-loop_NTPase"/>
</dbReference>
<dbReference type="GO" id="GO:0045003">
    <property type="term" value="P:double-strand break repair via synthesis-dependent strand annealing"/>
    <property type="evidence" value="ECO:0007669"/>
    <property type="project" value="TreeGrafter"/>
</dbReference>
<keyword evidence="5" id="KW-0234">DNA repair</keyword>
<keyword evidence="4" id="KW-0067">ATP-binding</keyword>
<dbReference type="GO" id="GO:0005657">
    <property type="term" value="C:replication fork"/>
    <property type="evidence" value="ECO:0007669"/>
    <property type="project" value="TreeGrafter"/>
</dbReference>
<gene>
    <name evidence="9" type="ORF">MVEN_02075800</name>
</gene>
<dbReference type="GO" id="GO:0005524">
    <property type="term" value="F:ATP binding"/>
    <property type="evidence" value="ECO:0007669"/>
    <property type="project" value="UniProtKB-KW"/>
</dbReference>
<dbReference type="GO" id="GO:0000722">
    <property type="term" value="P:telomere maintenance via recombination"/>
    <property type="evidence" value="ECO:0007669"/>
    <property type="project" value="TreeGrafter"/>
</dbReference>
<evidence type="ECO:0000256" key="6">
    <source>
        <dbReference type="ARBA" id="ARBA00023242"/>
    </source>
</evidence>
<dbReference type="GO" id="GO:0033065">
    <property type="term" value="C:Rad51C-XRCC3 complex"/>
    <property type="evidence" value="ECO:0007669"/>
    <property type="project" value="TreeGrafter"/>
</dbReference>
<feature type="domain" description="RecA family profile 1" evidence="8">
    <location>
        <begin position="74"/>
        <end position="256"/>
    </location>
</feature>
<keyword evidence="6" id="KW-0539">Nucleus</keyword>
<evidence type="ECO:0000313" key="9">
    <source>
        <dbReference type="EMBL" id="KAF7338497.1"/>
    </source>
</evidence>
<accession>A0A8H6XDE0</accession>
<dbReference type="InterPro" id="IPR020588">
    <property type="entry name" value="RecA_ATP-bd"/>
</dbReference>
<dbReference type="AlphaFoldDB" id="A0A8H6XDE0"/>
<keyword evidence="3" id="KW-0227">DNA damage</keyword>
<evidence type="ECO:0000256" key="4">
    <source>
        <dbReference type="ARBA" id="ARBA00022840"/>
    </source>
</evidence>
<reference evidence="9" key="1">
    <citation type="submission" date="2020-05" db="EMBL/GenBank/DDBJ databases">
        <title>Mycena genomes resolve the evolution of fungal bioluminescence.</title>
        <authorList>
            <person name="Tsai I.J."/>
        </authorList>
    </citation>
    <scope>NUCLEOTIDE SEQUENCE</scope>
    <source>
        <strain evidence="9">CCC161011</strain>
    </source>
</reference>
<name>A0A8H6XDE0_9AGAR</name>
<feature type="region of interest" description="Disordered" evidence="7">
    <location>
        <begin position="323"/>
        <end position="353"/>
    </location>
</feature>
<evidence type="ECO:0000256" key="5">
    <source>
        <dbReference type="ARBA" id="ARBA00023204"/>
    </source>
</evidence>
<evidence type="ECO:0000256" key="7">
    <source>
        <dbReference type="SAM" id="MobiDB-lite"/>
    </source>
</evidence>
<comment type="caution">
    <text evidence="9">The sequence shown here is derived from an EMBL/GenBank/DDBJ whole genome shotgun (WGS) entry which is preliminary data.</text>
</comment>
<dbReference type="SUPFAM" id="SSF52540">
    <property type="entry name" value="P-loop containing nucleoside triphosphate hydrolases"/>
    <property type="match status" value="1"/>
</dbReference>
<dbReference type="EMBL" id="JACAZI010000021">
    <property type="protein sequence ID" value="KAF7338497.1"/>
    <property type="molecule type" value="Genomic_DNA"/>
</dbReference>